<dbReference type="InterPro" id="IPR051536">
    <property type="entry name" value="UDG_Type-4/5"/>
</dbReference>
<dbReference type="Proteomes" id="UP000789803">
    <property type="component" value="Unassembled WGS sequence"/>
</dbReference>
<evidence type="ECO:0000256" key="2">
    <source>
        <dbReference type="ARBA" id="ARBA00022723"/>
    </source>
</evidence>
<reference evidence="9 10" key="1">
    <citation type="submission" date="2020-11" db="EMBL/GenBank/DDBJ databases">
        <authorList>
            <person name="Peeters C."/>
        </authorList>
    </citation>
    <scope>NUCLEOTIDE SEQUENCE [LARGE SCALE GENOMIC DNA]</scope>
    <source>
        <strain evidence="9 10">LMG 7974</strain>
    </source>
</reference>
<dbReference type="SUPFAM" id="SSF52141">
    <property type="entry name" value="Uracil-DNA glycosylase-like"/>
    <property type="match status" value="1"/>
</dbReference>
<organism evidence="9 10">
    <name type="scientific">Campylobacter majalis</name>
    <dbReference type="NCBI Taxonomy" id="2790656"/>
    <lineage>
        <taxon>Bacteria</taxon>
        <taxon>Pseudomonadati</taxon>
        <taxon>Campylobacterota</taxon>
        <taxon>Epsilonproteobacteria</taxon>
        <taxon>Campylobacterales</taxon>
        <taxon>Campylobacteraceae</taxon>
        <taxon>Campylobacter</taxon>
    </lineage>
</organism>
<keyword evidence="4" id="KW-0378">Hydrolase</keyword>
<evidence type="ECO:0000259" key="8">
    <source>
        <dbReference type="Pfam" id="PF03167"/>
    </source>
</evidence>
<gene>
    <name evidence="9" type="ORF">LMG7974_00272</name>
</gene>
<keyword evidence="6" id="KW-0411">Iron-sulfur</keyword>
<sequence>MKEQIRQRLLFLKTIGFNYVCDSDIYLKNKANFNNLASLNLQIKSCALCNLKNISTNIKIGTGSTQNPIIIVSFLPNNNNFNDIIEILSKKYANFYLTSVIKCNASTANMEHTAQCKPYLLDEIDMLKPKFIITLGARCLKSLISNINFDDVRGNFLKYKNFSIMPIYSFEKISKNPSLKQVFLSDLDRLKERL</sequence>
<evidence type="ECO:0000256" key="1">
    <source>
        <dbReference type="ARBA" id="ARBA00022485"/>
    </source>
</evidence>
<evidence type="ECO:0000313" key="9">
    <source>
        <dbReference type="EMBL" id="CAD7287390.1"/>
    </source>
</evidence>
<feature type="domain" description="Uracil-DNA glycosylase-like" evidence="8">
    <location>
        <begin position="77"/>
        <end position="183"/>
    </location>
</feature>
<dbReference type="PANTHER" id="PTHR33693">
    <property type="entry name" value="TYPE-5 URACIL-DNA GLYCOSYLASE"/>
    <property type="match status" value="1"/>
</dbReference>
<dbReference type="Gene3D" id="3.40.470.10">
    <property type="entry name" value="Uracil-DNA glycosylase-like domain"/>
    <property type="match status" value="1"/>
</dbReference>
<protein>
    <recommendedName>
        <fullName evidence="8">Uracil-DNA glycosylase-like domain-containing protein</fullName>
    </recommendedName>
</protein>
<evidence type="ECO:0000256" key="3">
    <source>
        <dbReference type="ARBA" id="ARBA00022763"/>
    </source>
</evidence>
<keyword evidence="3" id="KW-0227">DNA damage</keyword>
<evidence type="ECO:0000313" key="10">
    <source>
        <dbReference type="Proteomes" id="UP000789803"/>
    </source>
</evidence>
<keyword evidence="7" id="KW-0234">DNA repair</keyword>
<evidence type="ECO:0000256" key="5">
    <source>
        <dbReference type="ARBA" id="ARBA00023004"/>
    </source>
</evidence>
<dbReference type="Pfam" id="PF03167">
    <property type="entry name" value="UDG"/>
    <property type="match status" value="1"/>
</dbReference>
<keyword evidence="2" id="KW-0479">Metal-binding</keyword>
<keyword evidence="1" id="KW-0004">4Fe-4S</keyword>
<keyword evidence="5" id="KW-0408">Iron</keyword>
<evidence type="ECO:0000256" key="7">
    <source>
        <dbReference type="ARBA" id="ARBA00023204"/>
    </source>
</evidence>
<accession>A0ABN7K4N2</accession>
<dbReference type="EMBL" id="CAJHOF010000002">
    <property type="protein sequence ID" value="CAD7287390.1"/>
    <property type="molecule type" value="Genomic_DNA"/>
</dbReference>
<dbReference type="InterPro" id="IPR036895">
    <property type="entry name" value="Uracil-DNA_glycosylase-like_sf"/>
</dbReference>
<evidence type="ECO:0000256" key="4">
    <source>
        <dbReference type="ARBA" id="ARBA00022801"/>
    </source>
</evidence>
<proteinExistence type="predicted"/>
<comment type="caution">
    <text evidence="9">The sequence shown here is derived from an EMBL/GenBank/DDBJ whole genome shotgun (WGS) entry which is preliminary data.</text>
</comment>
<dbReference type="RefSeq" id="WP_229932096.1">
    <property type="nucleotide sequence ID" value="NZ_CAJHOF010000002.1"/>
</dbReference>
<dbReference type="InterPro" id="IPR005122">
    <property type="entry name" value="Uracil-DNA_glycosylase-like"/>
</dbReference>
<keyword evidence="10" id="KW-1185">Reference proteome</keyword>
<dbReference type="PANTHER" id="PTHR33693:SF1">
    <property type="entry name" value="TYPE-4 URACIL-DNA GLYCOSYLASE"/>
    <property type="match status" value="1"/>
</dbReference>
<name>A0ABN7K4N2_9BACT</name>
<evidence type="ECO:0000256" key="6">
    <source>
        <dbReference type="ARBA" id="ARBA00023014"/>
    </source>
</evidence>